<dbReference type="SUPFAM" id="SSF52540">
    <property type="entry name" value="P-loop containing nucleoside triphosphate hydrolases"/>
    <property type="match status" value="1"/>
</dbReference>
<accession>A0A6J5QXP3</accession>
<name>A0A6J5QXP3_9CAUD</name>
<evidence type="ECO:0008006" key="2">
    <source>
        <dbReference type="Google" id="ProtNLM"/>
    </source>
</evidence>
<evidence type="ECO:0000313" key="1">
    <source>
        <dbReference type="EMBL" id="CAB4189400.1"/>
    </source>
</evidence>
<gene>
    <name evidence="1" type="ORF">UFOVP1184_41</name>
</gene>
<proteinExistence type="predicted"/>
<dbReference type="EMBL" id="LR797135">
    <property type="protein sequence ID" value="CAB4189400.1"/>
    <property type="molecule type" value="Genomic_DNA"/>
</dbReference>
<dbReference type="InterPro" id="IPR027417">
    <property type="entry name" value="P-loop_NTPase"/>
</dbReference>
<protein>
    <recommendedName>
        <fullName evidence="2">AAA domain containing protein</fullName>
    </recommendedName>
</protein>
<dbReference type="Gene3D" id="3.40.50.300">
    <property type="entry name" value="P-loop containing nucleotide triphosphate hydrolases"/>
    <property type="match status" value="1"/>
</dbReference>
<sequence length="187" mass="21244">MVRSVALIGPQGAGKTTLAEMLVEFRGYQRHGIADAIKEVTRLAYPTVTKQECFTVSRYYGPQEVSGRELFQEVGAALRSVDNDFWLRVWGRDYFELIRMGYPVVIDDVRLPREAEYLKTVSPDILLVRIHASPEARAERVGPLLGIHDITEQGWLATPFDIQIDTSELTSERAFWSLVDQIDEESL</sequence>
<organism evidence="1">
    <name type="scientific">uncultured Caudovirales phage</name>
    <dbReference type="NCBI Taxonomy" id="2100421"/>
    <lineage>
        <taxon>Viruses</taxon>
        <taxon>Duplodnaviria</taxon>
        <taxon>Heunggongvirae</taxon>
        <taxon>Uroviricota</taxon>
        <taxon>Caudoviricetes</taxon>
        <taxon>Peduoviridae</taxon>
        <taxon>Maltschvirus</taxon>
        <taxon>Maltschvirus maltsch</taxon>
    </lineage>
</organism>
<reference evidence="1" key="1">
    <citation type="submission" date="2020-05" db="EMBL/GenBank/DDBJ databases">
        <authorList>
            <person name="Chiriac C."/>
            <person name="Salcher M."/>
            <person name="Ghai R."/>
            <person name="Kavagutti S V."/>
        </authorList>
    </citation>
    <scope>NUCLEOTIDE SEQUENCE</scope>
</reference>